<dbReference type="InterPro" id="IPR052712">
    <property type="entry name" value="Acid_resist_chaperone_HdeD"/>
</dbReference>
<evidence type="ECO:0000256" key="1">
    <source>
        <dbReference type="SAM" id="MobiDB-lite"/>
    </source>
</evidence>
<dbReference type="PANTHER" id="PTHR34989:SF1">
    <property type="entry name" value="PROTEIN HDED"/>
    <property type="match status" value="1"/>
</dbReference>
<reference evidence="3 4" key="1">
    <citation type="submission" date="2024-02" db="EMBL/GenBank/DDBJ databases">
        <title>Bifidobacterium honeyensis sp. nov., isolated from the comb honey.</title>
        <authorList>
            <person name="Liu W."/>
            <person name="Li Y."/>
        </authorList>
    </citation>
    <scope>NUCLEOTIDE SEQUENCE [LARGE SCALE GENOMIC DNA]</scope>
    <source>
        <strain evidence="3 4">IMAU50988</strain>
    </source>
</reference>
<keyword evidence="4" id="KW-1185">Reference proteome</keyword>
<proteinExistence type="predicted"/>
<feature type="compositionally biased region" description="Gly residues" evidence="1">
    <location>
        <begin position="7"/>
        <end position="22"/>
    </location>
</feature>
<keyword evidence="2" id="KW-0472">Membrane</keyword>
<feature type="transmembrane region" description="Helical" evidence="2">
    <location>
        <begin position="184"/>
        <end position="202"/>
    </location>
</feature>
<dbReference type="Pfam" id="PF03729">
    <property type="entry name" value="DUF308"/>
    <property type="match status" value="2"/>
</dbReference>
<keyword evidence="2" id="KW-1133">Transmembrane helix</keyword>
<dbReference type="Proteomes" id="UP001373159">
    <property type="component" value="Unassembled WGS sequence"/>
</dbReference>
<dbReference type="RefSeq" id="WP_340468829.1">
    <property type="nucleotide sequence ID" value="NZ_JBANBB010000001.1"/>
</dbReference>
<feature type="transmembrane region" description="Helical" evidence="2">
    <location>
        <begin position="125"/>
        <end position="144"/>
    </location>
</feature>
<name>A0ABU8ZM45_9BIFI</name>
<evidence type="ECO:0000313" key="3">
    <source>
        <dbReference type="EMBL" id="MEK0306313.1"/>
    </source>
</evidence>
<protein>
    <submittedName>
        <fullName evidence="3">HdeD family acid-resistance protein</fullName>
    </submittedName>
</protein>
<comment type="caution">
    <text evidence="3">The sequence shown here is derived from an EMBL/GenBank/DDBJ whole genome shotgun (WGS) entry which is preliminary data.</text>
</comment>
<feature type="region of interest" description="Disordered" evidence="1">
    <location>
        <begin position="1"/>
        <end position="22"/>
    </location>
</feature>
<dbReference type="EMBL" id="JBANBB010000001">
    <property type="protein sequence ID" value="MEK0306313.1"/>
    <property type="molecule type" value="Genomic_DNA"/>
</dbReference>
<keyword evidence="2" id="KW-0812">Transmembrane</keyword>
<feature type="transmembrane region" description="Helical" evidence="2">
    <location>
        <begin position="69"/>
        <end position="87"/>
    </location>
</feature>
<dbReference type="PANTHER" id="PTHR34989">
    <property type="entry name" value="PROTEIN HDED"/>
    <property type="match status" value="1"/>
</dbReference>
<organism evidence="3 4">
    <name type="scientific">Bifidobacterium favimelis</name>
    <dbReference type="NCBI Taxonomy" id="3122979"/>
    <lineage>
        <taxon>Bacteria</taxon>
        <taxon>Bacillati</taxon>
        <taxon>Actinomycetota</taxon>
        <taxon>Actinomycetes</taxon>
        <taxon>Bifidobacteriales</taxon>
        <taxon>Bifidobacteriaceae</taxon>
        <taxon>Bifidobacterium</taxon>
    </lineage>
</organism>
<gene>
    <name evidence="3" type="ORF">V8P97_02355</name>
</gene>
<evidence type="ECO:0000256" key="2">
    <source>
        <dbReference type="SAM" id="Phobius"/>
    </source>
</evidence>
<dbReference type="InterPro" id="IPR005325">
    <property type="entry name" value="DUF308_memb"/>
</dbReference>
<sequence length="237" mass="24620">MSDPTQGQGGGDYRGQGNGYNGAQGNGNSNGYGYGYGYGGQNGGPVPPLDPFRLVVENLSLRTRNTIRIVLAVMGVIEAILGLALLLVPGKTLILLTVILGIYFIISGAVRLVSSIVSQGMPGGWRALGILFGLLIAIGGIVIVRNTALSASALTILVTVIVGVSWIMEGVMSLVESWGLPHSGWAIFSGVISILAGILVMFNPLGSMLFLVIFSGCALLILGIVAIIRSFTFGKGR</sequence>
<accession>A0ABU8ZM45</accession>
<evidence type="ECO:0000313" key="4">
    <source>
        <dbReference type="Proteomes" id="UP001373159"/>
    </source>
</evidence>
<feature type="transmembrane region" description="Helical" evidence="2">
    <location>
        <begin position="93"/>
        <end position="113"/>
    </location>
</feature>
<feature type="transmembrane region" description="Helical" evidence="2">
    <location>
        <begin position="208"/>
        <end position="228"/>
    </location>
</feature>
<feature type="transmembrane region" description="Helical" evidence="2">
    <location>
        <begin position="150"/>
        <end position="172"/>
    </location>
</feature>